<name>A0A165I1Y0_XYLHT</name>
<dbReference type="STRING" id="1328760.A0A165I1Y0"/>
<feature type="region of interest" description="Disordered" evidence="1">
    <location>
        <begin position="174"/>
        <end position="216"/>
    </location>
</feature>
<dbReference type="Pfam" id="PF06293">
    <property type="entry name" value="Kdo"/>
    <property type="match status" value="1"/>
</dbReference>
<proteinExistence type="predicted"/>
<dbReference type="OMA" id="RVHVSTH"/>
<dbReference type="SUPFAM" id="SSF56112">
    <property type="entry name" value="Protein kinase-like (PK-like)"/>
    <property type="match status" value="1"/>
</dbReference>
<feature type="compositionally biased region" description="Low complexity" evidence="1">
    <location>
        <begin position="176"/>
        <end position="186"/>
    </location>
</feature>
<sequence length="336" mass="37199">MSSQPKIELLQCEVDMDDDVSYFRLLVESESESKVSKTTESTKCIKYLTIDPGLFSIEDMCFGPSLVSLLPPFPPGNWNDGTISRDATTGLPQIHTQEVALPGVQNIWHPLLIDYLDLTIGKKLRTGIYEVSFDSPTDSRLGAIKMPVVAKFARFSWEIGYLENETTAFEWIQSEPHGQPNGQQQHGQKEDIDQGEQTATKSQNNTESIGGNENVGPRFLAHLTEHGRVIGFIMERITNARHAEPEDLAACQATLSRLHSLGIKHGDINRFNFLIIRESPPSSSTAILIDYDTARKCDDKEELRREYDDLARSLQDPSGRGGGGVLCSGDCDGGVD</sequence>
<keyword evidence="3" id="KW-1185">Reference proteome</keyword>
<organism evidence="2 3">
    <name type="scientific">Xylona heveae (strain CBS 132557 / TC161)</name>
    <dbReference type="NCBI Taxonomy" id="1328760"/>
    <lineage>
        <taxon>Eukaryota</taxon>
        <taxon>Fungi</taxon>
        <taxon>Dikarya</taxon>
        <taxon>Ascomycota</taxon>
        <taxon>Pezizomycotina</taxon>
        <taxon>Xylonomycetes</taxon>
        <taxon>Xylonales</taxon>
        <taxon>Xylonaceae</taxon>
        <taxon>Xylona</taxon>
    </lineage>
</organism>
<evidence type="ECO:0000313" key="2">
    <source>
        <dbReference type="EMBL" id="KZF24244.1"/>
    </source>
</evidence>
<dbReference type="EMBL" id="KV407456">
    <property type="protein sequence ID" value="KZF24244.1"/>
    <property type="molecule type" value="Genomic_DNA"/>
</dbReference>
<reference evidence="2 3" key="1">
    <citation type="journal article" date="2016" name="Fungal Biol.">
        <title>The genome of Xylona heveae provides a window into fungal endophytism.</title>
        <authorList>
            <person name="Gazis R."/>
            <person name="Kuo A."/>
            <person name="Riley R."/>
            <person name="LaButti K."/>
            <person name="Lipzen A."/>
            <person name="Lin J."/>
            <person name="Amirebrahimi M."/>
            <person name="Hesse C.N."/>
            <person name="Spatafora J.W."/>
            <person name="Henrissat B."/>
            <person name="Hainaut M."/>
            <person name="Grigoriev I.V."/>
            <person name="Hibbett D.S."/>
        </authorList>
    </citation>
    <scope>NUCLEOTIDE SEQUENCE [LARGE SCALE GENOMIC DNA]</scope>
    <source>
        <strain evidence="2 3">TC161</strain>
    </source>
</reference>
<dbReference type="RefSeq" id="XP_018189799.1">
    <property type="nucleotide sequence ID" value="XM_018330901.1"/>
</dbReference>
<evidence type="ECO:0008006" key="4">
    <source>
        <dbReference type="Google" id="ProtNLM"/>
    </source>
</evidence>
<evidence type="ECO:0000256" key="1">
    <source>
        <dbReference type="SAM" id="MobiDB-lite"/>
    </source>
</evidence>
<feature type="compositionally biased region" description="Polar residues" evidence="1">
    <location>
        <begin position="195"/>
        <end position="211"/>
    </location>
</feature>
<accession>A0A165I1Y0</accession>
<dbReference type="Gene3D" id="1.10.510.10">
    <property type="entry name" value="Transferase(Phosphotransferase) domain 1"/>
    <property type="match status" value="1"/>
</dbReference>
<dbReference type="GeneID" id="28896038"/>
<dbReference type="OrthoDB" id="2687876at2759"/>
<dbReference type="AlphaFoldDB" id="A0A165I1Y0"/>
<feature type="region of interest" description="Disordered" evidence="1">
    <location>
        <begin position="311"/>
        <end position="336"/>
    </location>
</feature>
<dbReference type="InterPro" id="IPR011009">
    <property type="entry name" value="Kinase-like_dom_sf"/>
</dbReference>
<protein>
    <recommendedName>
        <fullName evidence="4">Alpha-galactosidase A</fullName>
    </recommendedName>
</protein>
<gene>
    <name evidence="2" type="ORF">L228DRAFT_237191</name>
</gene>
<dbReference type="InParanoid" id="A0A165I1Y0"/>
<evidence type="ECO:0000313" key="3">
    <source>
        <dbReference type="Proteomes" id="UP000076632"/>
    </source>
</evidence>
<dbReference type="Proteomes" id="UP000076632">
    <property type="component" value="Unassembled WGS sequence"/>
</dbReference>